<dbReference type="OrthoDB" id="7889003at2"/>
<gene>
    <name evidence="1" type="ORF">LX59_02344</name>
</gene>
<proteinExistence type="predicted"/>
<evidence type="ECO:0000313" key="2">
    <source>
        <dbReference type="Proteomes" id="UP000319627"/>
    </source>
</evidence>
<reference evidence="1 2" key="1">
    <citation type="submission" date="2019-07" db="EMBL/GenBank/DDBJ databases">
        <title>Genomic Encyclopedia of Type Strains, Phase I: the one thousand microbial genomes (KMG-I) project.</title>
        <authorList>
            <person name="Kyrpides N."/>
        </authorList>
    </citation>
    <scope>NUCLEOTIDE SEQUENCE [LARGE SCALE GENOMIC DNA]</scope>
    <source>
        <strain evidence="1 2">DSM 375</strain>
    </source>
</reference>
<sequence length="273" mass="31409">MGRELKRLKRRKDVVSRLDALLEQATTTLVIHYSCESFYDKTDGKTPRVTSLAVRNLASGQTDSFSIHQIAEEQHVAFEQIAEHYDALERHMLDRFFDFLRTRQHCNWIHWNMRDVNYGFAAIEHRYRVLGGAPIQVSEDRKFDLSRALVDIYGVGYIGHPRLEMLIELNKITAKDFMTGKQEAAAFDNKEFVKLHQSTLRKVDTLANIFERTTNKSLKTKATWAEQYGFTPAVIGEWAKEHWLVTTLVAGGGLLTFVVRVFDLWALFGGNNP</sequence>
<name>A0A562I032_9GAMM</name>
<comment type="caution">
    <text evidence="1">The sequence shown here is derived from an EMBL/GenBank/DDBJ whole genome shotgun (WGS) entry which is preliminary data.</text>
</comment>
<keyword evidence="2" id="KW-1185">Reference proteome</keyword>
<dbReference type="Proteomes" id="UP000319627">
    <property type="component" value="Unassembled WGS sequence"/>
</dbReference>
<dbReference type="RefSeq" id="WP_144572045.1">
    <property type="nucleotide sequence ID" value="NZ_VLKG01000009.1"/>
</dbReference>
<protein>
    <submittedName>
        <fullName evidence="1">Uncharacterized protein</fullName>
    </submittedName>
</protein>
<accession>A0A562I032</accession>
<dbReference type="AlphaFoldDB" id="A0A562I032"/>
<evidence type="ECO:0000313" key="1">
    <source>
        <dbReference type="EMBL" id="TWH64397.1"/>
    </source>
</evidence>
<dbReference type="EMBL" id="VLKG01000009">
    <property type="protein sequence ID" value="TWH64397.1"/>
    <property type="molecule type" value="Genomic_DNA"/>
</dbReference>
<organism evidence="1 2">
    <name type="scientific">Azomonas agilis</name>
    <dbReference type="NCBI Taxonomy" id="116849"/>
    <lineage>
        <taxon>Bacteria</taxon>
        <taxon>Pseudomonadati</taxon>
        <taxon>Pseudomonadota</taxon>
        <taxon>Gammaproteobacteria</taxon>
        <taxon>Pseudomonadales</taxon>
        <taxon>Pseudomonadaceae</taxon>
        <taxon>Azomonas</taxon>
    </lineage>
</organism>